<dbReference type="EMBL" id="NRRY01000018">
    <property type="protein sequence ID" value="MBK1619124.1"/>
    <property type="molecule type" value="Genomic_DNA"/>
</dbReference>
<dbReference type="PROSITE" id="PS01276">
    <property type="entry name" value="PEPTIDASE_U32"/>
    <property type="match status" value="1"/>
</dbReference>
<protein>
    <submittedName>
        <fullName evidence="6">U32 family peptidase</fullName>
    </submittedName>
</protein>
<proteinExistence type="inferred from homology"/>
<dbReference type="GO" id="GO:0008233">
    <property type="term" value="F:peptidase activity"/>
    <property type="evidence" value="ECO:0007669"/>
    <property type="project" value="UniProtKB-KW"/>
</dbReference>
<evidence type="ECO:0000313" key="6">
    <source>
        <dbReference type="EMBL" id="MBK1619124.1"/>
    </source>
</evidence>
<keyword evidence="2" id="KW-0378">Hydrolase</keyword>
<evidence type="ECO:0000256" key="2">
    <source>
        <dbReference type="ARBA" id="ARBA00022801"/>
    </source>
</evidence>
<keyword evidence="7" id="KW-1185">Reference proteome</keyword>
<dbReference type="InterPro" id="IPR001539">
    <property type="entry name" value="Peptidase_U32"/>
</dbReference>
<comment type="similarity">
    <text evidence="3">Belongs to the peptidase U32 family.</text>
</comment>
<keyword evidence="1" id="KW-0645">Protease</keyword>
<gene>
    <name evidence="6" type="ORF">CKO42_11905</name>
</gene>
<name>A0A9X1B4K4_9GAMM</name>
<reference evidence="6 7" key="1">
    <citation type="journal article" date="2020" name="Microorganisms">
        <title>Osmotic Adaptation and Compatible Solute Biosynthesis of Phototrophic Bacteria as Revealed from Genome Analyses.</title>
        <authorList>
            <person name="Imhoff J.F."/>
            <person name="Rahn T."/>
            <person name="Kunzel S."/>
            <person name="Keller A."/>
            <person name="Neulinger S.C."/>
        </authorList>
    </citation>
    <scope>NUCLEOTIDE SEQUENCE [LARGE SCALE GENOMIC DNA]</scope>
    <source>
        <strain evidence="6 7">DSM 25653</strain>
    </source>
</reference>
<dbReference type="AlphaFoldDB" id="A0A9X1B4K4"/>
<dbReference type="InterPro" id="IPR051454">
    <property type="entry name" value="RNA/ubiquinone_mod_enzymes"/>
</dbReference>
<sequence length="491" mass="53501">MTSGPAIVPELLAPAGTLRNLRYALAYGADAVYAGIPRYSLRVRNNEFGTLDALAEGIAAVRTAGKRFYLAANLMPHGAKLATFIADLEPVIALAPDALIMSDPGLILLVRERWPEVAIHLSVQANTTNAAAVRFWQQQGIRRVILSRELSLDEIAEIRQACPDMELEVFVHGALCIAYSGRCLLSGYLNHRDANQGSCTNACRWSYRVGQAVAPSSATPSGAHESEQEDDNEDANARMDGTMRAAPGAMAPTERLAIASRAEELLPGLAALGPTPTPERHPEADQAWLLEEAERPGEYMALFEDEHGSYVMNSRDLRAVEHVARLSAIGVDSLKIEGRTKSHYYTARTTSVYRRAIDDAAAGRGFDRALLDELEGLANRGYTEGFLRRHAPSELQNYAAGSSVSQRRQFVGELVRVDAASGLAEIRVRNRFVLGDELEWITPAGLQRFRLEQLSATDGRPLDAAPGDGWTVRIPMPEQPLAPEALLAKVI</sequence>
<dbReference type="Gene3D" id="2.40.30.10">
    <property type="entry name" value="Translation factors"/>
    <property type="match status" value="1"/>
</dbReference>
<feature type="domain" description="Peptidase family U32 C-terminal" evidence="5">
    <location>
        <begin position="407"/>
        <end position="487"/>
    </location>
</feature>
<dbReference type="PANTHER" id="PTHR30217:SF6">
    <property type="entry name" value="TRNA HYDROXYLATION PROTEIN P"/>
    <property type="match status" value="1"/>
</dbReference>
<accession>A0A9X1B4K4</accession>
<organism evidence="6 7">
    <name type="scientific">Lamprobacter modestohalophilus</name>
    <dbReference type="NCBI Taxonomy" id="1064514"/>
    <lineage>
        <taxon>Bacteria</taxon>
        <taxon>Pseudomonadati</taxon>
        <taxon>Pseudomonadota</taxon>
        <taxon>Gammaproteobacteria</taxon>
        <taxon>Chromatiales</taxon>
        <taxon>Chromatiaceae</taxon>
        <taxon>Lamprobacter</taxon>
    </lineage>
</organism>
<dbReference type="RefSeq" id="WP_242479332.1">
    <property type="nucleotide sequence ID" value="NZ_NRRY01000018.1"/>
</dbReference>
<evidence type="ECO:0000256" key="3">
    <source>
        <dbReference type="ARBA" id="ARBA00038374"/>
    </source>
</evidence>
<dbReference type="Pfam" id="PF01136">
    <property type="entry name" value="Peptidase_U32"/>
    <property type="match status" value="1"/>
</dbReference>
<dbReference type="GO" id="GO:0006508">
    <property type="term" value="P:proteolysis"/>
    <property type="evidence" value="ECO:0007669"/>
    <property type="project" value="UniProtKB-KW"/>
</dbReference>
<dbReference type="NCBIfam" id="NF011996">
    <property type="entry name" value="PRK15452.1"/>
    <property type="match status" value="1"/>
</dbReference>
<evidence type="ECO:0000256" key="4">
    <source>
        <dbReference type="SAM" id="MobiDB-lite"/>
    </source>
</evidence>
<dbReference type="InterPro" id="IPR032525">
    <property type="entry name" value="Peptidase_U32_C"/>
</dbReference>
<dbReference type="PANTHER" id="PTHR30217">
    <property type="entry name" value="PEPTIDASE U32 FAMILY"/>
    <property type="match status" value="1"/>
</dbReference>
<comment type="caution">
    <text evidence="6">The sequence shown here is derived from an EMBL/GenBank/DDBJ whole genome shotgun (WGS) entry which is preliminary data.</text>
</comment>
<dbReference type="Proteomes" id="UP001138768">
    <property type="component" value="Unassembled WGS sequence"/>
</dbReference>
<dbReference type="GO" id="GO:0005829">
    <property type="term" value="C:cytosol"/>
    <property type="evidence" value="ECO:0007669"/>
    <property type="project" value="TreeGrafter"/>
</dbReference>
<evidence type="ECO:0000313" key="7">
    <source>
        <dbReference type="Proteomes" id="UP001138768"/>
    </source>
</evidence>
<evidence type="ECO:0000256" key="1">
    <source>
        <dbReference type="ARBA" id="ARBA00022670"/>
    </source>
</evidence>
<dbReference type="Pfam" id="PF16325">
    <property type="entry name" value="Peptidase_U32_C"/>
    <property type="match status" value="1"/>
</dbReference>
<evidence type="ECO:0000259" key="5">
    <source>
        <dbReference type="Pfam" id="PF16325"/>
    </source>
</evidence>
<feature type="region of interest" description="Disordered" evidence="4">
    <location>
        <begin position="214"/>
        <end position="234"/>
    </location>
</feature>